<dbReference type="InterPro" id="IPR038094">
    <property type="entry name" value="Desulfoferrodoxin_N_sf"/>
</dbReference>
<evidence type="ECO:0000256" key="11">
    <source>
        <dbReference type="ARBA" id="ARBA00047448"/>
    </source>
</evidence>
<evidence type="ECO:0000256" key="1">
    <source>
        <dbReference type="ARBA" id="ARBA00001973"/>
    </source>
</evidence>
<accession>A0A1F4SPN8</accession>
<keyword evidence="6 12" id="KW-0479">Metal-binding</keyword>
<feature type="binding site" evidence="12">
    <location>
        <position position="49"/>
    </location>
    <ligand>
        <name>Fe cation</name>
        <dbReference type="ChEBI" id="CHEBI:24875"/>
        <label>2</label>
        <note>catalytic</note>
    </ligand>
</feature>
<feature type="binding site" evidence="12">
    <location>
        <position position="29"/>
    </location>
    <ligand>
        <name>Fe cation</name>
        <dbReference type="ChEBI" id="CHEBI:24875"/>
        <label>1</label>
    </ligand>
</feature>
<dbReference type="InterPro" id="IPR051233">
    <property type="entry name" value="Desulfoferrodoxin_SOR"/>
</dbReference>
<comment type="caution">
    <text evidence="15">The sequence shown here is derived from an EMBL/GenBank/DDBJ whole genome shotgun (WGS) entry which is preliminary data.</text>
</comment>
<feature type="binding site" evidence="12">
    <location>
        <position position="10"/>
    </location>
    <ligand>
        <name>Fe cation</name>
        <dbReference type="ChEBI" id="CHEBI:24875"/>
        <label>1</label>
    </ligand>
</feature>
<dbReference type="EMBL" id="MEUB01000028">
    <property type="protein sequence ID" value="OGC22408.1"/>
    <property type="molecule type" value="Genomic_DNA"/>
</dbReference>
<protein>
    <recommendedName>
        <fullName evidence="4">Desulfoferrodoxin</fullName>
        <ecNumber evidence="3">1.15.1.2</ecNumber>
    </recommendedName>
    <alternativeName>
        <fullName evidence="10">Superoxide reductase</fullName>
    </alternativeName>
</protein>
<comment type="cofactor">
    <cofactor evidence="12">
        <name>Fe(3+)</name>
        <dbReference type="ChEBI" id="CHEBI:29034"/>
    </cofactor>
    <text evidence="12">Binds 1 Fe(3+) ion per subunit. The iron ion 1 is coordinated via 4 cysteine residues.</text>
</comment>
<feature type="domain" description="Desulfoferrodoxin ferrous iron-binding" evidence="13">
    <location>
        <begin position="42"/>
        <end position="124"/>
    </location>
</feature>
<dbReference type="Gene3D" id="2.60.40.730">
    <property type="entry name" value="SOR catalytic domain"/>
    <property type="match status" value="1"/>
</dbReference>
<evidence type="ECO:0000256" key="3">
    <source>
        <dbReference type="ARBA" id="ARBA00012679"/>
    </source>
</evidence>
<feature type="domain" description="Desulfoferrodoxin N-terminal" evidence="14">
    <location>
        <begin position="2"/>
        <end position="36"/>
    </location>
</feature>
<dbReference type="Proteomes" id="UP000178417">
    <property type="component" value="Unassembled WGS sequence"/>
</dbReference>
<dbReference type="EC" id="1.15.1.2" evidence="3"/>
<evidence type="ECO:0000313" key="15">
    <source>
        <dbReference type="EMBL" id="OGC22408.1"/>
    </source>
</evidence>
<keyword evidence="8 12" id="KW-0408">Iron</keyword>
<sequence>MAEKLQIYKCEACGNIVEVMHGGDGELICCGKPMKLFVENTIDAAKEKHVPVIEKTDKGYKIKIGAVPHPMEEKHYIEWIELVADGSAYRKFLKPGDKPEAEFCISASSVTAREYCNLHGLWSAKG</sequence>
<evidence type="ECO:0000313" key="16">
    <source>
        <dbReference type="Proteomes" id="UP000178417"/>
    </source>
</evidence>
<keyword evidence="7" id="KW-0249">Electron transport</keyword>
<dbReference type="CDD" id="cd00974">
    <property type="entry name" value="DSRD"/>
    <property type="match status" value="1"/>
</dbReference>
<comment type="catalytic activity">
    <reaction evidence="11">
        <text>reduced [rubredoxin] + superoxide + 2 H(+) = oxidized [rubredoxin] + H2O2</text>
        <dbReference type="Rhea" id="RHEA:21324"/>
        <dbReference type="Rhea" id="RHEA-COMP:10302"/>
        <dbReference type="Rhea" id="RHEA-COMP:10303"/>
        <dbReference type="ChEBI" id="CHEBI:15378"/>
        <dbReference type="ChEBI" id="CHEBI:16240"/>
        <dbReference type="ChEBI" id="CHEBI:18421"/>
        <dbReference type="ChEBI" id="CHEBI:29033"/>
        <dbReference type="ChEBI" id="CHEBI:29034"/>
        <dbReference type="EC" id="1.15.1.2"/>
    </reaction>
</comment>
<dbReference type="Pfam" id="PF01880">
    <property type="entry name" value="Desulfoferrodox"/>
    <property type="match status" value="1"/>
</dbReference>
<feature type="binding site" evidence="12">
    <location>
        <position position="30"/>
    </location>
    <ligand>
        <name>Fe cation</name>
        <dbReference type="ChEBI" id="CHEBI:24875"/>
        <label>1</label>
    </ligand>
</feature>
<dbReference type="InterPro" id="IPR002742">
    <property type="entry name" value="Desulfoferrodoxin_Fe-bd_dom"/>
</dbReference>
<evidence type="ECO:0000259" key="14">
    <source>
        <dbReference type="Pfam" id="PF06397"/>
    </source>
</evidence>
<evidence type="ECO:0000256" key="8">
    <source>
        <dbReference type="ARBA" id="ARBA00023004"/>
    </source>
</evidence>
<dbReference type="GO" id="GO:0050605">
    <property type="term" value="F:superoxide reductase activity"/>
    <property type="evidence" value="ECO:0007669"/>
    <property type="project" value="UniProtKB-EC"/>
</dbReference>
<evidence type="ECO:0000256" key="4">
    <source>
        <dbReference type="ARBA" id="ARBA00014839"/>
    </source>
</evidence>
<dbReference type="InterPro" id="IPR036073">
    <property type="entry name" value="Desulfoferrodoxin_Fe-bd_dom_sf"/>
</dbReference>
<feature type="binding site" evidence="12">
    <location>
        <position position="119"/>
    </location>
    <ligand>
        <name>Fe cation</name>
        <dbReference type="ChEBI" id="CHEBI:24875"/>
        <label>2</label>
        <note>catalytic</note>
    </ligand>
</feature>
<dbReference type="NCBIfam" id="TIGR00332">
    <property type="entry name" value="neela_ferrous"/>
    <property type="match status" value="1"/>
</dbReference>
<feature type="binding site" evidence="12">
    <location>
        <position position="69"/>
    </location>
    <ligand>
        <name>Fe cation</name>
        <dbReference type="ChEBI" id="CHEBI:24875"/>
        <label>2</label>
        <note>catalytic</note>
    </ligand>
</feature>
<comment type="cofactor">
    <cofactor evidence="12">
        <name>Fe(2+)</name>
        <dbReference type="ChEBI" id="CHEBI:29033"/>
    </cofactor>
    <text evidence="12">Binds 1 Fe(2+) ion per subunit. The iron ion 2 is coordinated via four histidines and one cysteine residue.</text>
</comment>
<evidence type="ECO:0000256" key="6">
    <source>
        <dbReference type="ARBA" id="ARBA00022723"/>
    </source>
</evidence>
<dbReference type="NCBIfam" id="TIGR00319">
    <property type="entry name" value="desulf_FeS4"/>
    <property type="match status" value="1"/>
</dbReference>
<dbReference type="SUPFAM" id="SSF49367">
    <property type="entry name" value="Superoxide reductase-like"/>
    <property type="match status" value="1"/>
</dbReference>
<dbReference type="InterPro" id="IPR004462">
    <property type="entry name" value="Desulfoferrodoxin_N"/>
</dbReference>
<evidence type="ECO:0000256" key="12">
    <source>
        <dbReference type="PIRSR" id="PIRSR604793-1"/>
    </source>
</evidence>
<dbReference type="GO" id="GO:0005506">
    <property type="term" value="F:iron ion binding"/>
    <property type="evidence" value="ECO:0007669"/>
    <property type="project" value="InterPro"/>
</dbReference>
<dbReference type="GO" id="GO:0019430">
    <property type="term" value="P:removal of superoxide radicals"/>
    <property type="evidence" value="ECO:0007669"/>
    <property type="project" value="InterPro"/>
</dbReference>
<dbReference type="InterPro" id="IPR004793">
    <property type="entry name" value="Desulfoferrodoxin_rbo"/>
</dbReference>
<keyword evidence="5" id="KW-0813">Transport</keyword>
<proteinExistence type="inferred from homology"/>
<evidence type="ECO:0000256" key="10">
    <source>
        <dbReference type="ARBA" id="ARBA00031398"/>
    </source>
</evidence>
<comment type="similarity">
    <text evidence="2">Belongs to the desulfoferrodoxin family.</text>
</comment>
<dbReference type="PANTHER" id="PTHR36541">
    <property type="entry name" value="SUPEROXIDE REDUCTASE-RELATED"/>
    <property type="match status" value="1"/>
</dbReference>
<dbReference type="AlphaFoldDB" id="A0A1F4SPN8"/>
<reference evidence="15 16" key="1">
    <citation type="journal article" date="2016" name="Nat. Commun.">
        <title>Thousands of microbial genomes shed light on interconnected biogeochemical processes in an aquifer system.</title>
        <authorList>
            <person name="Anantharaman K."/>
            <person name="Brown C.T."/>
            <person name="Hug L.A."/>
            <person name="Sharon I."/>
            <person name="Castelle C.J."/>
            <person name="Probst A.J."/>
            <person name="Thomas B.C."/>
            <person name="Singh A."/>
            <person name="Wilkins M.J."/>
            <person name="Karaoz U."/>
            <person name="Brodie E.L."/>
            <person name="Williams K.H."/>
            <person name="Hubbard S.S."/>
            <person name="Banfield J.F."/>
        </authorList>
    </citation>
    <scope>NUCLEOTIDE SEQUENCE [LARGE SCALE GENOMIC DNA]</scope>
</reference>
<dbReference type="CDD" id="cd03171">
    <property type="entry name" value="SORL_Dfx_classI"/>
    <property type="match status" value="1"/>
</dbReference>
<name>A0A1F4SPN8_UNCSA</name>
<dbReference type="NCBIfam" id="TIGR00320">
    <property type="entry name" value="dfx_rbo"/>
    <property type="match status" value="1"/>
</dbReference>
<feature type="binding site" evidence="12">
    <location>
        <position position="75"/>
    </location>
    <ligand>
        <name>Fe cation</name>
        <dbReference type="ChEBI" id="CHEBI:24875"/>
        <label>2</label>
        <note>catalytic</note>
    </ligand>
</feature>
<comment type="function">
    <text evidence="9">Catalyzes the one-electron reduction of superoxide anion radical to hydrogen peroxide at a nonheme ferrous iron center. Plays a fundamental role in case of oxidative stress via its superoxide detoxification activity.</text>
</comment>
<evidence type="ECO:0000256" key="2">
    <source>
        <dbReference type="ARBA" id="ARBA00005941"/>
    </source>
</evidence>
<feature type="binding site" evidence="12">
    <location>
        <position position="13"/>
    </location>
    <ligand>
        <name>Fe cation</name>
        <dbReference type="ChEBI" id="CHEBI:24875"/>
        <label>1</label>
    </ligand>
</feature>
<dbReference type="PANTHER" id="PTHR36541:SF1">
    <property type="entry name" value="SUPEROXIDE REDUCTASE-RELATED"/>
    <property type="match status" value="1"/>
</dbReference>
<dbReference type="Gene3D" id="2.20.28.100">
    <property type="entry name" value="Desulphoferrodoxin, N-terminal domain"/>
    <property type="match status" value="1"/>
</dbReference>
<dbReference type="SUPFAM" id="SSF57802">
    <property type="entry name" value="Rubredoxin-like"/>
    <property type="match status" value="1"/>
</dbReference>
<evidence type="ECO:0000256" key="7">
    <source>
        <dbReference type="ARBA" id="ARBA00022982"/>
    </source>
</evidence>
<dbReference type="Pfam" id="PF06397">
    <property type="entry name" value="Desulfoferrod_N"/>
    <property type="match status" value="1"/>
</dbReference>
<gene>
    <name evidence="15" type="ORF">A2310_01870</name>
</gene>
<evidence type="ECO:0000259" key="13">
    <source>
        <dbReference type="Pfam" id="PF01880"/>
    </source>
</evidence>
<organism evidence="15 16">
    <name type="scientific">candidate division WOR-1 bacterium RIFOXYB2_FULL_37_13</name>
    <dbReference type="NCBI Taxonomy" id="1802579"/>
    <lineage>
        <taxon>Bacteria</taxon>
        <taxon>Bacillati</taxon>
        <taxon>Saganbacteria</taxon>
    </lineage>
</organism>
<evidence type="ECO:0000256" key="5">
    <source>
        <dbReference type="ARBA" id="ARBA00022448"/>
    </source>
</evidence>
<feature type="binding site" evidence="12">
    <location>
        <position position="116"/>
    </location>
    <ligand>
        <name>Fe cation</name>
        <dbReference type="ChEBI" id="CHEBI:24875"/>
        <label>2</label>
        <note>catalytic</note>
    </ligand>
</feature>
<evidence type="ECO:0000256" key="9">
    <source>
        <dbReference type="ARBA" id="ARBA00024690"/>
    </source>
</evidence>
<comment type="cofactor">
    <cofactor evidence="1">
        <name>Cu(2+)</name>
        <dbReference type="ChEBI" id="CHEBI:29036"/>
    </cofactor>
</comment>
<dbReference type="STRING" id="1802579.A2310_01870"/>